<dbReference type="OrthoDB" id="5985551at2759"/>
<organism evidence="2 3">
    <name type="scientific">Muraenolepis orangiensis</name>
    <name type="common">Patagonian moray cod</name>
    <dbReference type="NCBI Taxonomy" id="630683"/>
    <lineage>
        <taxon>Eukaryota</taxon>
        <taxon>Metazoa</taxon>
        <taxon>Chordata</taxon>
        <taxon>Craniata</taxon>
        <taxon>Vertebrata</taxon>
        <taxon>Euteleostomi</taxon>
        <taxon>Actinopterygii</taxon>
        <taxon>Neopterygii</taxon>
        <taxon>Teleostei</taxon>
        <taxon>Neoteleostei</taxon>
        <taxon>Acanthomorphata</taxon>
        <taxon>Zeiogadaria</taxon>
        <taxon>Gadariae</taxon>
        <taxon>Gadiformes</taxon>
        <taxon>Muraenolepidoidei</taxon>
        <taxon>Muraenolepididae</taxon>
        <taxon>Muraenolepis</taxon>
    </lineage>
</organism>
<evidence type="ECO:0000259" key="1">
    <source>
        <dbReference type="Pfam" id="PF03372"/>
    </source>
</evidence>
<evidence type="ECO:0000313" key="2">
    <source>
        <dbReference type="EMBL" id="KAJ3600805.1"/>
    </source>
</evidence>
<keyword evidence="3" id="KW-1185">Reference proteome</keyword>
<comment type="caution">
    <text evidence="2">The sequence shown here is derived from an EMBL/GenBank/DDBJ whole genome shotgun (WGS) entry which is preliminary data.</text>
</comment>
<dbReference type="PANTHER" id="PTHR46670:SF3">
    <property type="entry name" value="ENDONUCLEASE_EXONUCLEASE_PHOSPHATASE DOMAIN-CONTAINING PROTEIN"/>
    <property type="match status" value="1"/>
</dbReference>
<reference evidence="2" key="1">
    <citation type="submission" date="2022-07" db="EMBL/GenBank/DDBJ databases">
        <title>Chromosome-level genome of Muraenolepis orangiensis.</title>
        <authorList>
            <person name="Kim J."/>
        </authorList>
    </citation>
    <scope>NUCLEOTIDE SEQUENCE</scope>
    <source>
        <strain evidence="2">KU_S4_2022</strain>
        <tissue evidence="2">Muscle</tissue>
    </source>
</reference>
<name>A0A9Q0IK02_9TELE</name>
<sequence length="218" mass="24842">MGLLNVRSMAKKAPVILDIILQNNLDVLLTTETWLTPSNFESVLQVACPPEHAFYHQSRDGRRGGGVAIQLRKSYRGKQIWFSNITTFEYVAVVLKKEEWKDPVLLVNVYFPPGYNRGAFNAFLSEFGMLLDHINGVCDHVIFTGDFNIHVDQGHQPSTIEFYRLLQQFGLKQHVDTQTHNRGHTLDLVFTREVDVSDLIVVDPHISDHSIVIFKLSP</sequence>
<dbReference type="GO" id="GO:0003824">
    <property type="term" value="F:catalytic activity"/>
    <property type="evidence" value="ECO:0007669"/>
    <property type="project" value="InterPro"/>
</dbReference>
<proteinExistence type="predicted"/>
<dbReference type="InterPro" id="IPR005135">
    <property type="entry name" value="Endo/exonuclease/phosphatase"/>
</dbReference>
<dbReference type="EMBL" id="JANIIK010000047">
    <property type="protein sequence ID" value="KAJ3600805.1"/>
    <property type="molecule type" value="Genomic_DNA"/>
</dbReference>
<gene>
    <name evidence="2" type="ORF">NHX12_031780</name>
</gene>
<feature type="domain" description="Endonuclease/exonuclease/phosphatase" evidence="1">
    <location>
        <begin position="15"/>
        <end position="209"/>
    </location>
</feature>
<evidence type="ECO:0000313" key="3">
    <source>
        <dbReference type="Proteomes" id="UP001148018"/>
    </source>
</evidence>
<dbReference type="InterPro" id="IPR036691">
    <property type="entry name" value="Endo/exonu/phosph_ase_sf"/>
</dbReference>
<dbReference type="SUPFAM" id="SSF56219">
    <property type="entry name" value="DNase I-like"/>
    <property type="match status" value="1"/>
</dbReference>
<dbReference type="Gene3D" id="3.60.10.10">
    <property type="entry name" value="Endonuclease/exonuclease/phosphatase"/>
    <property type="match status" value="1"/>
</dbReference>
<dbReference type="Proteomes" id="UP001148018">
    <property type="component" value="Unassembled WGS sequence"/>
</dbReference>
<protein>
    <recommendedName>
        <fullName evidence="1">Endonuclease/exonuclease/phosphatase domain-containing protein</fullName>
    </recommendedName>
</protein>
<dbReference type="AlphaFoldDB" id="A0A9Q0IK02"/>
<accession>A0A9Q0IK02</accession>
<dbReference type="Pfam" id="PF03372">
    <property type="entry name" value="Exo_endo_phos"/>
    <property type="match status" value="1"/>
</dbReference>
<dbReference type="PANTHER" id="PTHR46670">
    <property type="entry name" value="ENDO/EXONUCLEASE/PHOSPHATASE DOMAIN-CONTAINING PROTEIN"/>
    <property type="match status" value="1"/>
</dbReference>